<gene>
    <name evidence="1" type="ORF">FIBSPDRAFT_100197</name>
</gene>
<dbReference type="AlphaFoldDB" id="A0A167STL6"/>
<proteinExistence type="predicted"/>
<dbReference type="Proteomes" id="UP000076532">
    <property type="component" value="Unassembled WGS sequence"/>
</dbReference>
<protein>
    <submittedName>
        <fullName evidence="1">Uncharacterized protein</fullName>
    </submittedName>
</protein>
<accession>A0A167STL6</accession>
<evidence type="ECO:0000313" key="1">
    <source>
        <dbReference type="EMBL" id="KZP02229.1"/>
    </source>
</evidence>
<reference evidence="1 2" key="1">
    <citation type="journal article" date="2016" name="Mol. Biol. Evol.">
        <title>Comparative Genomics of Early-Diverging Mushroom-Forming Fungi Provides Insights into the Origins of Lignocellulose Decay Capabilities.</title>
        <authorList>
            <person name="Nagy L.G."/>
            <person name="Riley R."/>
            <person name="Tritt A."/>
            <person name="Adam C."/>
            <person name="Daum C."/>
            <person name="Floudas D."/>
            <person name="Sun H."/>
            <person name="Yadav J.S."/>
            <person name="Pangilinan J."/>
            <person name="Larsson K.H."/>
            <person name="Matsuura K."/>
            <person name="Barry K."/>
            <person name="Labutti K."/>
            <person name="Kuo R."/>
            <person name="Ohm R.A."/>
            <person name="Bhattacharya S.S."/>
            <person name="Shirouzu T."/>
            <person name="Yoshinaga Y."/>
            <person name="Martin F.M."/>
            <person name="Grigoriev I.V."/>
            <person name="Hibbett D.S."/>
        </authorList>
    </citation>
    <scope>NUCLEOTIDE SEQUENCE [LARGE SCALE GENOMIC DNA]</scope>
    <source>
        <strain evidence="1 2">CBS 109695</strain>
    </source>
</reference>
<evidence type="ECO:0000313" key="2">
    <source>
        <dbReference type="Proteomes" id="UP000076532"/>
    </source>
</evidence>
<dbReference type="EMBL" id="KV418803">
    <property type="protein sequence ID" value="KZP02229.1"/>
    <property type="molecule type" value="Genomic_DNA"/>
</dbReference>
<organism evidence="1 2">
    <name type="scientific">Athelia psychrophila</name>
    <dbReference type="NCBI Taxonomy" id="1759441"/>
    <lineage>
        <taxon>Eukaryota</taxon>
        <taxon>Fungi</taxon>
        <taxon>Dikarya</taxon>
        <taxon>Basidiomycota</taxon>
        <taxon>Agaricomycotina</taxon>
        <taxon>Agaricomycetes</taxon>
        <taxon>Agaricomycetidae</taxon>
        <taxon>Atheliales</taxon>
        <taxon>Atheliaceae</taxon>
        <taxon>Athelia</taxon>
    </lineage>
</organism>
<keyword evidence="2" id="KW-1185">Reference proteome</keyword>
<sequence length="80" mass="8734">MAPTTSTGSIPSGSATLIGLAILENPCTLSDRPMTVHFDAQPILRPLTFNSFDCRSRALHGYQLVIQKISQGETKYNLIQ</sequence>
<name>A0A167STL6_9AGAM</name>